<gene>
    <name evidence="2" type="ORF">GH741_18190</name>
</gene>
<accession>A0A6A8DLE6</accession>
<keyword evidence="2" id="KW-0378">Hydrolase</keyword>
<dbReference type="Proteomes" id="UP000799092">
    <property type="component" value="Unassembled WGS sequence"/>
</dbReference>
<proteinExistence type="predicted"/>
<evidence type="ECO:0000313" key="2">
    <source>
        <dbReference type="EMBL" id="MRH44579.1"/>
    </source>
</evidence>
<organism evidence="2 3">
    <name type="scientific">Aquibacillus halophilus</name>
    <dbReference type="NCBI Taxonomy" id="930132"/>
    <lineage>
        <taxon>Bacteria</taxon>
        <taxon>Bacillati</taxon>
        <taxon>Bacillota</taxon>
        <taxon>Bacilli</taxon>
        <taxon>Bacillales</taxon>
        <taxon>Bacillaceae</taxon>
        <taxon>Aquibacillus</taxon>
    </lineage>
</organism>
<dbReference type="SUPFAM" id="SSF53474">
    <property type="entry name" value="alpha/beta-Hydrolases"/>
    <property type="match status" value="1"/>
</dbReference>
<name>A0A6A8DLE6_9BACI</name>
<feature type="domain" description="Serine aminopeptidase S33" evidence="1">
    <location>
        <begin position="80"/>
        <end position="166"/>
    </location>
</feature>
<dbReference type="AlphaFoldDB" id="A0A6A8DLE6"/>
<evidence type="ECO:0000259" key="1">
    <source>
        <dbReference type="Pfam" id="PF12146"/>
    </source>
</evidence>
<protein>
    <submittedName>
        <fullName evidence="2">Alpha/beta fold hydrolase</fullName>
    </submittedName>
</protein>
<dbReference type="GO" id="GO:0016787">
    <property type="term" value="F:hydrolase activity"/>
    <property type="evidence" value="ECO:0007669"/>
    <property type="project" value="UniProtKB-KW"/>
</dbReference>
<evidence type="ECO:0000313" key="3">
    <source>
        <dbReference type="Proteomes" id="UP000799092"/>
    </source>
</evidence>
<reference evidence="2" key="1">
    <citation type="submission" date="2019-11" db="EMBL/GenBank/DDBJ databases">
        <authorList>
            <person name="Li J."/>
        </authorList>
    </citation>
    <scope>NUCLEOTIDE SEQUENCE</scope>
    <source>
        <strain evidence="2">B6B</strain>
    </source>
</reference>
<keyword evidence="3" id="KW-1185">Reference proteome</keyword>
<dbReference type="Gene3D" id="3.40.50.1820">
    <property type="entry name" value="alpha/beta hydrolase"/>
    <property type="match status" value="1"/>
</dbReference>
<dbReference type="InterPro" id="IPR022742">
    <property type="entry name" value="Hydrolase_4"/>
</dbReference>
<dbReference type="OrthoDB" id="53505at2"/>
<dbReference type="EMBL" id="WJNG01000017">
    <property type="protein sequence ID" value="MRH44579.1"/>
    <property type="molecule type" value="Genomic_DNA"/>
</dbReference>
<dbReference type="Pfam" id="PF12146">
    <property type="entry name" value="Hydrolase_4"/>
    <property type="match status" value="1"/>
</dbReference>
<comment type="caution">
    <text evidence="2">The sequence shown here is derived from an EMBL/GenBank/DDBJ whole genome shotgun (WGS) entry which is preliminary data.</text>
</comment>
<dbReference type="PANTHER" id="PTHR43329">
    <property type="entry name" value="EPOXIDE HYDROLASE"/>
    <property type="match status" value="1"/>
</dbReference>
<dbReference type="InterPro" id="IPR029058">
    <property type="entry name" value="AB_hydrolase_fold"/>
</dbReference>
<sequence length="344" mass="39691">MEVVFMVSKKDDFVIENGISEINSIKIGGINQSILIQGENLTKPVLLFLHGGPSLPLPGVSSRGSNYTIVTDTKELVKHFIVVFWDQRGTGKSYHKSIPKHSMTFSQFVSDTVELTDYLRNRFDKEKIFLVGHSWGSLIGLKAVSEYADKFYSYIGLSQIVSWTENDRLGLLWAKNESKRRNNKKAIRQLNSVGEPPFDKNFKQWGVLRKWQQRFGTIIYSDDLIKGPSLFSITISMLKSKDYSLKDMYHTFYKGFKLVYSDDFIKEIQTINFCETTKKIDIPVTFIHGTKDIHVFGELLQSYYTQLDAVKGKRIIWMDKSGHVFHPEDTSNIERHLIEELKHI</sequence>